<dbReference type="AlphaFoldDB" id="A0A379E126"/>
<evidence type="ECO:0000313" key="3">
    <source>
        <dbReference type="EMBL" id="SUB86427.1"/>
    </source>
</evidence>
<proteinExistence type="predicted"/>
<name>A0A379E126_9BACT</name>
<dbReference type="PROSITE" id="PS51257">
    <property type="entry name" value="PROKAR_LIPOPROTEIN"/>
    <property type="match status" value="1"/>
</dbReference>
<feature type="chain" id="PRO_5016698039" description="DUF4595 domain-containing protein" evidence="1">
    <location>
        <begin position="25"/>
        <end position="277"/>
    </location>
</feature>
<reference evidence="3 4" key="1">
    <citation type="submission" date="2018-06" db="EMBL/GenBank/DDBJ databases">
        <authorList>
            <consortium name="Pathogen Informatics"/>
            <person name="Doyle S."/>
        </authorList>
    </citation>
    <scope>NUCLEOTIDE SEQUENCE [LARGE SCALE GENOMIC DNA]</scope>
    <source>
        <strain evidence="3 4">NCTC13067</strain>
    </source>
</reference>
<sequence length="277" mass="31358">MKKTITIALLTAAVIAATSFFSSCSIKNDDDSDWIIDRRPDPVTIDLSKVFTNGTPKEVDSMTIQTDERGLVTSIKTKDEMVSFKYINTKTRASVIPNVFMKVERNGKATVYIMYLNNNGFVRRCMIEQKENTKEDTWRFTYNDNEQLINIIHSADNYKELTLTYKDSNISEIETKTIVSQTTTRKKDTYKVAYTSDTTPAPIVNKGNIMLFNTTFGIDIGAMKYAYYAGLLGKATKNLPVQLIDKSGNKTNFTWTFNSNGFPTAMTSGSHQYKFGW</sequence>
<dbReference type="Gene3D" id="2.40.160.190">
    <property type="match status" value="1"/>
</dbReference>
<dbReference type="RefSeq" id="WP_025067893.1">
    <property type="nucleotide sequence ID" value="NZ_UGTM01000001.1"/>
</dbReference>
<dbReference type="Pfam" id="PF15283">
    <property type="entry name" value="DUF4595"/>
    <property type="match status" value="1"/>
</dbReference>
<feature type="signal peptide" evidence="1">
    <location>
        <begin position="1"/>
        <end position="24"/>
    </location>
</feature>
<dbReference type="InterPro" id="IPR027931">
    <property type="entry name" value="DUF4595"/>
</dbReference>
<evidence type="ECO:0000259" key="2">
    <source>
        <dbReference type="Pfam" id="PF15283"/>
    </source>
</evidence>
<gene>
    <name evidence="3" type="ORF">NCTC13067_00062</name>
</gene>
<protein>
    <recommendedName>
        <fullName evidence="2">DUF4595 domain-containing protein</fullName>
    </recommendedName>
</protein>
<dbReference type="EMBL" id="UGTM01000001">
    <property type="protein sequence ID" value="SUB86427.1"/>
    <property type="molecule type" value="Genomic_DNA"/>
</dbReference>
<accession>A0A379E126</accession>
<evidence type="ECO:0000313" key="4">
    <source>
        <dbReference type="Proteomes" id="UP000255469"/>
    </source>
</evidence>
<feature type="domain" description="DUF4595" evidence="2">
    <location>
        <begin position="64"/>
        <end position="264"/>
    </location>
</feature>
<organism evidence="3 4">
    <name type="scientific">Prevotella denticola</name>
    <dbReference type="NCBI Taxonomy" id="28129"/>
    <lineage>
        <taxon>Bacteria</taxon>
        <taxon>Pseudomonadati</taxon>
        <taxon>Bacteroidota</taxon>
        <taxon>Bacteroidia</taxon>
        <taxon>Bacteroidales</taxon>
        <taxon>Prevotellaceae</taxon>
        <taxon>Prevotella</taxon>
    </lineage>
</organism>
<keyword evidence="1" id="KW-0732">Signal</keyword>
<dbReference type="CDD" id="cd12871">
    <property type="entry name" value="Bacuni_01323_like"/>
    <property type="match status" value="1"/>
</dbReference>
<evidence type="ECO:0000256" key="1">
    <source>
        <dbReference type="SAM" id="SignalP"/>
    </source>
</evidence>
<dbReference type="Proteomes" id="UP000255469">
    <property type="component" value="Unassembled WGS sequence"/>
</dbReference>